<name>A0AAJ1IIE9_9SPIO</name>
<feature type="transmembrane region" description="Helical" evidence="1">
    <location>
        <begin position="77"/>
        <end position="110"/>
    </location>
</feature>
<comment type="caution">
    <text evidence="3">The sequence shown here is derived from an EMBL/GenBank/DDBJ whole genome shotgun (WGS) entry which is preliminary data.</text>
</comment>
<dbReference type="InterPro" id="IPR009936">
    <property type="entry name" value="DUF1468"/>
</dbReference>
<keyword evidence="1" id="KW-0812">Transmembrane</keyword>
<feature type="transmembrane region" description="Helical" evidence="1">
    <location>
        <begin position="6"/>
        <end position="26"/>
    </location>
</feature>
<proteinExistence type="predicted"/>
<evidence type="ECO:0000313" key="3">
    <source>
        <dbReference type="EMBL" id="MDC7227681.1"/>
    </source>
</evidence>
<evidence type="ECO:0000256" key="1">
    <source>
        <dbReference type="SAM" id="Phobius"/>
    </source>
</evidence>
<keyword evidence="1" id="KW-1133">Transmembrane helix</keyword>
<feature type="transmembrane region" description="Helical" evidence="1">
    <location>
        <begin position="38"/>
        <end position="57"/>
    </location>
</feature>
<feature type="domain" description="DUF1468" evidence="2">
    <location>
        <begin position="7"/>
        <end position="146"/>
    </location>
</feature>
<dbReference type="Pfam" id="PF07331">
    <property type="entry name" value="TctB"/>
    <property type="match status" value="1"/>
</dbReference>
<evidence type="ECO:0000259" key="2">
    <source>
        <dbReference type="Pfam" id="PF07331"/>
    </source>
</evidence>
<reference evidence="3 4" key="1">
    <citation type="submission" date="2022-12" db="EMBL/GenBank/DDBJ databases">
        <title>Metagenome assembled genome from gulf of manar.</title>
        <authorList>
            <person name="Kohli P."/>
            <person name="Pk S."/>
            <person name="Venkata Ramana C."/>
            <person name="Sasikala C."/>
        </authorList>
    </citation>
    <scope>NUCLEOTIDE SEQUENCE [LARGE SCALE GENOMIC DNA]</scope>
    <source>
        <strain evidence="3">JB008</strain>
    </source>
</reference>
<keyword evidence="1" id="KW-0472">Membrane</keyword>
<feature type="transmembrane region" description="Helical" evidence="1">
    <location>
        <begin position="122"/>
        <end position="141"/>
    </location>
</feature>
<accession>A0AAJ1IIE9</accession>
<dbReference type="Proteomes" id="UP001221217">
    <property type="component" value="Unassembled WGS sequence"/>
</dbReference>
<gene>
    <name evidence="3" type="ORF">PQJ61_13025</name>
</gene>
<evidence type="ECO:0000313" key="4">
    <source>
        <dbReference type="Proteomes" id="UP001221217"/>
    </source>
</evidence>
<dbReference type="AlphaFoldDB" id="A0AAJ1IIE9"/>
<protein>
    <submittedName>
        <fullName evidence="3">Tripartite tricarboxylate transporter TctB family protein</fullName>
    </submittedName>
</protein>
<sequence length="151" mass="16764">MKRVNIIAAAVVLLVCIGYFIMIQGLPDRNLDNTLKSSFMPTLLLLILVILSITLLIKNIVTDSEETCNYLISKRELLGLVAITGLIFAYIFLLDVTGFLLITPVIMFVLMRLTGGGKIRESIIVSVSATLIIYLLFDLLFQVQLPDGLIF</sequence>
<dbReference type="EMBL" id="JAQQAL010000030">
    <property type="protein sequence ID" value="MDC7227681.1"/>
    <property type="molecule type" value="Genomic_DNA"/>
</dbReference>
<organism evidence="3 4">
    <name type="scientific">Candidatus Thalassospirochaeta sargassi</name>
    <dbReference type="NCBI Taxonomy" id="3119039"/>
    <lineage>
        <taxon>Bacteria</taxon>
        <taxon>Pseudomonadati</taxon>
        <taxon>Spirochaetota</taxon>
        <taxon>Spirochaetia</taxon>
        <taxon>Spirochaetales</taxon>
        <taxon>Spirochaetaceae</taxon>
        <taxon>Candidatus Thalassospirochaeta</taxon>
    </lineage>
</organism>